<gene>
    <name evidence="2" type="ORF">O3M35_004969</name>
</gene>
<comment type="caution">
    <text evidence="2">The sequence shown here is derived from an EMBL/GenBank/DDBJ whole genome shotgun (WGS) entry which is preliminary data.</text>
</comment>
<accession>A0AAW1DHC8</accession>
<organism evidence="2 3">
    <name type="scientific">Rhynocoris fuscipes</name>
    <dbReference type="NCBI Taxonomy" id="488301"/>
    <lineage>
        <taxon>Eukaryota</taxon>
        <taxon>Metazoa</taxon>
        <taxon>Ecdysozoa</taxon>
        <taxon>Arthropoda</taxon>
        <taxon>Hexapoda</taxon>
        <taxon>Insecta</taxon>
        <taxon>Pterygota</taxon>
        <taxon>Neoptera</taxon>
        <taxon>Paraneoptera</taxon>
        <taxon>Hemiptera</taxon>
        <taxon>Heteroptera</taxon>
        <taxon>Panheteroptera</taxon>
        <taxon>Cimicomorpha</taxon>
        <taxon>Reduviidae</taxon>
        <taxon>Harpactorinae</taxon>
        <taxon>Harpactorini</taxon>
        <taxon>Rhynocoris</taxon>
    </lineage>
</organism>
<feature type="region of interest" description="Disordered" evidence="1">
    <location>
        <begin position="1"/>
        <end position="62"/>
    </location>
</feature>
<dbReference type="EMBL" id="JAPXFL010000002">
    <property type="protein sequence ID" value="KAK9510116.1"/>
    <property type="molecule type" value="Genomic_DNA"/>
</dbReference>
<evidence type="ECO:0000313" key="2">
    <source>
        <dbReference type="EMBL" id="KAK9510116.1"/>
    </source>
</evidence>
<feature type="compositionally biased region" description="Basic residues" evidence="1">
    <location>
        <begin position="13"/>
        <end position="25"/>
    </location>
</feature>
<reference evidence="2 3" key="1">
    <citation type="submission" date="2022-12" db="EMBL/GenBank/DDBJ databases">
        <title>Chromosome-level genome assembly of true bugs.</title>
        <authorList>
            <person name="Ma L."/>
            <person name="Li H."/>
        </authorList>
    </citation>
    <scope>NUCLEOTIDE SEQUENCE [LARGE SCALE GENOMIC DNA]</scope>
    <source>
        <strain evidence="2">Lab_2022b</strain>
    </source>
</reference>
<keyword evidence="3" id="KW-1185">Reference proteome</keyword>
<proteinExistence type="predicted"/>
<evidence type="ECO:0000256" key="1">
    <source>
        <dbReference type="SAM" id="MobiDB-lite"/>
    </source>
</evidence>
<sequence length="193" mass="21922">MPKKQEEIESVQKKHSKSKMRKQSKSKQSSSTSLMESIPKIKKGKKSERKETDKNKLSPKQSKMLIKSFSLNDVVSLIRNSISTCKQSISKAFNLDDPSKEDKVEIFVNKQPSKLDHLETIPSEQSDKKDVKEDKSLEIINFKSKLVEGTNLSKVTVSVKGKFANEKLDMIVNPIAEDILSDLLCTLKDIQRR</sequence>
<feature type="compositionally biased region" description="Basic and acidic residues" evidence="1">
    <location>
        <begin position="1"/>
        <end position="12"/>
    </location>
</feature>
<protein>
    <submittedName>
        <fullName evidence="2">Uncharacterized protein</fullName>
    </submittedName>
</protein>
<dbReference type="Proteomes" id="UP001461498">
    <property type="component" value="Unassembled WGS sequence"/>
</dbReference>
<name>A0AAW1DHC8_9HEMI</name>
<evidence type="ECO:0000313" key="3">
    <source>
        <dbReference type="Proteomes" id="UP001461498"/>
    </source>
</evidence>
<dbReference type="AlphaFoldDB" id="A0AAW1DHC8"/>